<dbReference type="AlphaFoldDB" id="A0A1Y0IMW2"/>
<dbReference type="EMBL" id="CP021434">
    <property type="protein sequence ID" value="ARU60865.1"/>
    <property type="molecule type" value="Genomic_DNA"/>
</dbReference>
<gene>
    <name evidence="2" type="ORF">CBW65_06960</name>
</gene>
<protein>
    <submittedName>
        <fullName evidence="2">Uncharacterized protein</fullName>
    </submittedName>
</protein>
<evidence type="ECO:0000313" key="3">
    <source>
        <dbReference type="Proteomes" id="UP000195437"/>
    </source>
</evidence>
<organism evidence="2 3">
    <name type="scientific">Tumebacillus avium</name>
    <dbReference type="NCBI Taxonomy" id="1903704"/>
    <lineage>
        <taxon>Bacteria</taxon>
        <taxon>Bacillati</taxon>
        <taxon>Bacillota</taxon>
        <taxon>Bacilli</taxon>
        <taxon>Bacillales</taxon>
        <taxon>Alicyclobacillaceae</taxon>
        <taxon>Tumebacillus</taxon>
    </lineage>
</organism>
<proteinExistence type="predicted"/>
<accession>A0A1Y0IMW2</accession>
<dbReference type="RefSeq" id="WP_087456254.1">
    <property type="nucleotide sequence ID" value="NZ_CP021434.1"/>
</dbReference>
<dbReference type="Proteomes" id="UP000195437">
    <property type="component" value="Chromosome"/>
</dbReference>
<keyword evidence="1" id="KW-0812">Transmembrane</keyword>
<dbReference type="KEGG" id="tum:CBW65_06960"/>
<reference evidence="3" key="1">
    <citation type="submission" date="2017-05" db="EMBL/GenBank/DDBJ databases">
        <authorList>
            <person name="Sung H."/>
        </authorList>
    </citation>
    <scope>NUCLEOTIDE SEQUENCE [LARGE SCALE GENOMIC DNA]</scope>
    <source>
        <strain evidence="3">AR23208</strain>
    </source>
</reference>
<name>A0A1Y0IMW2_9BACL</name>
<keyword evidence="1" id="KW-1133">Transmembrane helix</keyword>
<sequence>MLDFLVTVAGFLLDHSQGVVSGFVSGSIIGVAAVINNGRKRGGVIKRKRKKDLRWKTKAL</sequence>
<keyword evidence="3" id="KW-1185">Reference proteome</keyword>
<keyword evidence="1" id="KW-0472">Membrane</keyword>
<evidence type="ECO:0000256" key="1">
    <source>
        <dbReference type="SAM" id="Phobius"/>
    </source>
</evidence>
<feature type="transmembrane region" description="Helical" evidence="1">
    <location>
        <begin position="20"/>
        <end position="38"/>
    </location>
</feature>
<evidence type="ECO:0000313" key="2">
    <source>
        <dbReference type="EMBL" id="ARU60865.1"/>
    </source>
</evidence>